<dbReference type="RefSeq" id="WP_377499164.1">
    <property type="nucleotide sequence ID" value="NZ_JBHMDO010000039.1"/>
</dbReference>
<dbReference type="InterPro" id="IPR050727">
    <property type="entry name" value="GH43_arabinanases"/>
</dbReference>
<gene>
    <name evidence="10" type="ORF">ACFFSY_24770</name>
</gene>
<feature type="compositionally biased region" description="Low complexity" evidence="7">
    <location>
        <begin position="416"/>
        <end position="446"/>
    </location>
</feature>
<evidence type="ECO:0000313" key="11">
    <source>
        <dbReference type="Proteomes" id="UP001589747"/>
    </source>
</evidence>
<feature type="domain" description="SLH" evidence="9">
    <location>
        <begin position="151"/>
        <end position="214"/>
    </location>
</feature>
<dbReference type="Pfam" id="PF00395">
    <property type="entry name" value="SLH"/>
    <property type="match status" value="3"/>
</dbReference>
<dbReference type="InterPro" id="IPR023296">
    <property type="entry name" value="Glyco_hydro_beta-prop_sf"/>
</dbReference>
<evidence type="ECO:0000256" key="5">
    <source>
        <dbReference type="ARBA" id="ARBA00023157"/>
    </source>
</evidence>
<dbReference type="InterPro" id="IPR046780">
    <property type="entry name" value="aBig_2"/>
</dbReference>
<dbReference type="PANTHER" id="PTHR43301:SF3">
    <property type="entry name" value="ARABINAN ENDO-1,5-ALPHA-L-ARABINOSIDASE A-RELATED"/>
    <property type="match status" value="1"/>
</dbReference>
<dbReference type="InterPro" id="IPR006710">
    <property type="entry name" value="Glyco_hydro_43"/>
</dbReference>
<evidence type="ECO:0000256" key="1">
    <source>
        <dbReference type="ARBA" id="ARBA00004834"/>
    </source>
</evidence>
<dbReference type="InterPro" id="IPR001119">
    <property type="entry name" value="SLH_dom"/>
</dbReference>
<dbReference type="Gene3D" id="2.60.120.200">
    <property type="match status" value="1"/>
</dbReference>
<dbReference type="Gene3D" id="2.115.10.20">
    <property type="entry name" value="Glycosyl hydrolase domain, family 43"/>
    <property type="match status" value="1"/>
</dbReference>
<feature type="compositionally biased region" description="Basic and acidic residues" evidence="7">
    <location>
        <begin position="398"/>
        <end position="415"/>
    </location>
</feature>
<evidence type="ECO:0000313" key="10">
    <source>
        <dbReference type="EMBL" id="MFB9329162.1"/>
    </source>
</evidence>
<dbReference type="Proteomes" id="UP001589747">
    <property type="component" value="Unassembled WGS sequence"/>
</dbReference>
<evidence type="ECO:0000256" key="2">
    <source>
        <dbReference type="ARBA" id="ARBA00009865"/>
    </source>
</evidence>
<dbReference type="SUPFAM" id="SSF49899">
    <property type="entry name" value="Concanavalin A-like lectins/glucanases"/>
    <property type="match status" value="1"/>
</dbReference>
<evidence type="ECO:0000256" key="7">
    <source>
        <dbReference type="SAM" id="MobiDB-lite"/>
    </source>
</evidence>
<dbReference type="Pfam" id="PF20578">
    <property type="entry name" value="aBig_2"/>
    <property type="match status" value="1"/>
</dbReference>
<comment type="pathway">
    <text evidence="1">Glycan metabolism; L-arabinan degradation.</text>
</comment>
<evidence type="ECO:0000256" key="6">
    <source>
        <dbReference type="ARBA" id="ARBA00023295"/>
    </source>
</evidence>
<feature type="domain" description="SLH" evidence="9">
    <location>
        <begin position="94"/>
        <end position="150"/>
    </location>
</feature>
<evidence type="ECO:0000256" key="3">
    <source>
        <dbReference type="ARBA" id="ARBA00022729"/>
    </source>
</evidence>
<keyword evidence="6" id="KW-0326">Glycosidase</keyword>
<comment type="caution">
    <text evidence="10">The sequence shown here is derived from an EMBL/GenBank/DDBJ whole genome shotgun (WGS) entry which is preliminary data.</text>
</comment>
<dbReference type="SUPFAM" id="SSF75005">
    <property type="entry name" value="Arabinanase/levansucrase/invertase"/>
    <property type="match status" value="1"/>
</dbReference>
<feature type="signal peptide" evidence="8">
    <location>
        <begin position="1"/>
        <end position="25"/>
    </location>
</feature>
<dbReference type="InterPro" id="IPR006558">
    <property type="entry name" value="LamG-like"/>
</dbReference>
<name>A0ABV5KVB2_9BACL</name>
<protein>
    <submittedName>
        <fullName evidence="10">S-layer homology domain-containing protein</fullName>
    </submittedName>
</protein>
<keyword evidence="3 8" id="KW-0732">Signal</keyword>
<dbReference type="PANTHER" id="PTHR43301">
    <property type="entry name" value="ARABINAN ENDO-1,5-ALPHA-L-ARABINOSIDASE"/>
    <property type="match status" value="1"/>
</dbReference>
<keyword evidence="11" id="KW-1185">Reference proteome</keyword>
<proteinExistence type="inferred from homology"/>
<reference evidence="10 11" key="1">
    <citation type="submission" date="2024-09" db="EMBL/GenBank/DDBJ databases">
        <authorList>
            <person name="Sun Q."/>
            <person name="Mori K."/>
        </authorList>
    </citation>
    <scope>NUCLEOTIDE SEQUENCE [LARGE SCALE GENOMIC DNA]</scope>
    <source>
        <strain evidence="10 11">TISTR 2452</strain>
    </source>
</reference>
<feature type="domain" description="SLH" evidence="9">
    <location>
        <begin position="30"/>
        <end position="93"/>
    </location>
</feature>
<dbReference type="SMART" id="SM00560">
    <property type="entry name" value="LamGL"/>
    <property type="match status" value="1"/>
</dbReference>
<organism evidence="10 11">
    <name type="scientific">Paenibacillus aurantiacus</name>
    <dbReference type="NCBI Taxonomy" id="1936118"/>
    <lineage>
        <taxon>Bacteria</taxon>
        <taxon>Bacillati</taxon>
        <taxon>Bacillota</taxon>
        <taxon>Bacilli</taxon>
        <taxon>Bacillales</taxon>
        <taxon>Paenibacillaceae</taxon>
        <taxon>Paenibacillus</taxon>
    </lineage>
</organism>
<feature type="chain" id="PRO_5046555046" evidence="8">
    <location>
        <begin position="26"/>
        <end position="1253"/>
    </location>
</feature>
<keyword evidence="4" id="KW-0378">Hydrolase</keyword>
<sequence length="1253" mass="134655">MRTKMKKYAAATVAMTMLLPGTALASETMSETAAKSDIAGHWAEKEIADWAASGLVNGYGEGRYKPDQTITRAELATLINRAFQFKATSSATFADIKDSDFFYKEIMKAFAAGYLKGGEQGRIRPNATITRAEAAVMLVRAFSIQADANETSTFKDAASLPAWSQSAVQALAEGGYIEGFTDGTFKPANSLTRAEAVVMLRQLAGSVLNKAGEFGKLDTRNVVINQDGVTLRDTTVKGNLYITEGVGDGDVTLANVTVEGEVFVTGGGEHTVTLADTTIKSLNVDKADGKIRIASTGGTSIDNTRLSSGAKLEEEGAQANGGFKSVELDSSLPGQSAVQFSGEFEQVNVMTQSSPQLKLNSGRIRKLVLDGAAALSVAENAAIDSLEINVDKEIPVSGKGKIESTDKRLIRKDDSGSATVTPPTTTTPGTSSPSPGTSNPTPSTPTFGNVSVHDPSVIKDGSSYYVFGSHIEAAKSTDLMHWTTFTNGYTTPNNVIFGDLSANLAGSFKWAGENDSDSKGGFAVWAPDVFWNDKYVNEDGSKGAYMMYYSASSTYIRSAIGLAVSKTIEGPYIYADTLVYSGFTRDGGKDANSSVDKKWDNTNIKTPVDEKKLAGENANWFNADGSYNNKEYPNAIDATVLEDAEGKLWMTYGSWSGGIYLLELDPATGQPIYPGEDGVTEDGRVIDRYFGTKIAGGYYKSGEGPFIVYDKNTKYYYLNVTYGWLGATGGYNMRQFRSTKPEGPYVDADGQTAVLPSDTDNSPYGVKMIGNFQFKQEIGDPDAGLGYGYVSSGHNSVYYDETSGKYFLFFHTRFPQKGEFHELRVHQMFMNKDGWLVVSPTRYTGESVQTVNEQAIAGDYKFVNHGLAYSGDIANSVEIRLNADHTVTGALQGTWELKDGYRATITAGKVGYEGVFVRGWDEVRQRETMTFTAISGDGVSVWGIRQPDLADSQVVANVTNALTLGDTSNVMENLVLPSVAARGTEIVWTTSDATVIEADGTIHQPAQGADRVSATLTATVKKGETSTTKTFQIAIAPYDPNYWLSAHYAFENNLKDAAGKSTDGTITGNRINNTGGAITFGQGVFGQAAEFDGASGVKLPSGLITGNSYTVSMWLNPKAHTKYTTAFFGGTDGSWLSLVPSSWDDNTMLWSGSSPWIDGTTGSRIPLNEWHHVAFTVDSGTLKIYVDGVQKFNGTGFPNLFSTTAVSFGLGVNFWDTPYQGMIDELYVYNKALSGDLIADLAKKPAAQDNGVE</sequence>
<dbReference type="Pfam" id="PF16369">
    <property type="entry name" value="GH43_C"/>
    <property type="match status" value="1"/>
</dbReference>
<dbReference type="InterPro" id="IPR032291">
    <property type="entry name" value="Abn2_C"/>
</dbReference>
<accession>A0ABV5KVB2</accession>
<feature type="region of interest" description="Disordered" evidence="7">
    <location>
        <begin position="398"/>
        <end position="452"/>
    </location>
</feature>
<evidence type="ECO:0000256" key="8">
    <source>
        <dbReference type="SAM" id="SignalP"/>
    </source>
</evidence>
<dbReference type="Pfam" id="PF04616">
    <property type="entry name" value="Glyco_hydro_43"/>
    <property type="match status" value="2"/>
</dbReference>
<dbReference type="Gene3D" id="2.40.128.10">
    <property type="match status" value="1"/>
</dbReference>
<dbReference type="EMBL" id="JBHMDO010000039">
    <property type="protein sequence ID" value="MFB9329162.1"/>
    <property type="molecule type" value="Genomic_DNA"/>
</dbReference>
<dbReference type="CDD" id="cd18832">
    <property type="entry name" value="GH43_GsAbnA-like"/>
    <property type="match status" value="1"/>
</dbReference>
<dbReference type="InterPro" id="IPR013320">
    <property type="entry name" value="ConA-like_dom_sf"/>
</dbReference>
<dbReference type="PROSITE" id="PS51272">
    <property type="entry name" value="SLH"/>
    <property type="match status" value="3"/>
</dbReference>
<evidence type="ECO:0000256" key="4">
    <source>
        <dbReference type="ARBA" id="ARBA00022801"/>
    </source>
</evidence>
<dbReference type="Pfam" id="PF13385">
    <property type="entry name" value="Laminin_G_3"/>
    <property type="match status" value="1"/>
</dbReference>
<keyword evidence="5" id="KW-1015">Disulfide bond</keyword>
<evidence type="ECO:0000259" key="9">
    <source>
        <dbReference type="PROSITE" id="PS51272"/>
    </source>
</evidence>
<comment type="similarity">
    <text evidence="2">Belongs to the glycosyl hydrolase 43 family.</text>
</comment>